<dbReference type="PANTHER" id="PTHR35040:SF7">
    <property type="entry name" value="FIBRONECTIN TYPE-III DOMAIN-CONTAINING PROTEIN-RELATED"/>
    <property type="match status" value="1"/>
</dbReference>
<dbReference type="EMBL" id="ML976024">
    <property type="protein sequence ID" value="KAF1943570.1"/>
    <property type="molecule type" value="Genomic_DNA"/>
</dbReference>
<name>A0A6A5SUJ9_9PLEO</name>
<dbReference type="PANTHER" id="PTHR35040">
    <property type="match status" value="1"/>
</dbReference>
<sequence>MKAARCPTWANCDASFAAQDLVLNIDHRRPKAFYTCLLHNFIQHELIQQNLIQHIPMYSCFQQKPSIIFSRLEKMFRHRWANSRTQNRIMEGFGSVIVPLDVHPSVGACGPVYSIALSYPQIKFKEIINVYNDPGDAAFPNEEYLTALESLNSLSNMRTIDYAASTWYNRDFRPVLDDIADFSI</sequence>
<dbReference type="Pfam" id="PF12138">
    <property type="entry name" value="Spherulin4"/>
    <property type="match status" value="1"/>
</dbReference>
<evidence type="ECO:0000313" key="1">
    <source>
        <dbReference type="EMBL" id="KAF1943570.1"/>
    </source>
</evidence>
<dbReference type="InterPro" id="IPR021986">
    <property type="entry name" value="Spherulin4"/>
</dbReference>
<dbReference type="OrthoDB" id="5342184at2759"/>
<organism evidence="1 2">
    <name type="scientific">Clathrospora elynae</name>
    <dbReference type="NCBI Taxonomy" id="706981"/>
    <lineage>
        <taxon>Eukaryota</taxon>
        <taxon>Fungi</taxon>
        <taxon>Dikarya</taxon>
        <taxon>Ascomycota</taxon>
        <taxon>Pezizomycotina</taxon>
        <taxon>Dothideomycetes</taxon>
        <taxon>Pleosporomycetidae</taxon>
        <taxon>Pleosporales</taxon>
        <taxon>Diademaceae</taxon>
        <taxon>Clathrospora</taxon>
    </lineage>
</organism>
<dbReference type="Proteomes" id="UP000800038">
    <property type="component" value="Unassembled WGS sequence"/>
</dbReference>
<reference evidence="1" key="1">
    <citation type="journal article" date="2020" name="Stud. Mycol.">
        <title>101 Dothideomycetes genomes: a test case for predicting lifestyles and emergence of pathogens.</title>
        <authorList>
            <person name="Haridas S."/>
            <person name="Albert R."/>
            <person name="Binder M."/>
            <person name="Bloem J."/>
            <person name="Labutti K."/>
            <person name="Salamov A."/>
            <person name="Andreopoulos B."/>
            <person name="Baker S."/>
            <person name="Barry K."/>
            <person name="Bills G."/>
            <person name="Bluhm B."/>
            <person name="Cannon C."/>
            <person name="Castanera R."/>
            <person name="Culley D."/>
            <person name="Daum C."/>
            <person name="Ezra D."/>
            <person name="Gonzalez J."/>
            <person name="Henrissat B."/>
            <person name="Kuo A."/>
            <person name="Liang C."/>
            <person name="Lipzen A."/>
            <person name="Lutzoni F."/>
            <person name="Magnuson J."/>
            <person name="Mondo S."/>
            <person name="Nolan M."/>
            <person name="Ohm R."/>
            <person name="Pangilinan J."/>
            <person name="Park H.-J."/>
            <person name="Ramirez L."/>
            <person name="Alfaro M."/>
            <person name="Sun H."/>
            <person name="Tritt A."/>
            <person name="Yoshinaga Y."/>
            <person name="Zwiers L.-H."/>
            <person name="Turgeon B."/>
            <person name="Goodwin S."/>
            <person name="Spatafora J."/>
            <person name="Crous P."/>
            <person name="Grigoriev I."/>
        </authorList>
    </citation>
    <scope>NUCLEOTIDE SEQUENCE</scope>
    <source>
        <strain evidence="1">CBS 161.51</strain>
    </source>
</reference>
<protein>
    <submittedName>
        <fullName evidence="1">Uncharacterized protein</fullName>
    </submittedName>
</protein>
<keyword evidence="2" id="KW-1185">Reference proteome</keyword>
<gene>
    <name evidence="1" type="ORF">EJ02DRAFT_464912</name>
</gene>
<proteinExistence type="predicted"/>
<dbReference type="AlphaFoldDB" id="A0A6A5SUJ9"/>
<accession>A0A6A5SUJ9</accession>
<evidence type="ECO:0000313" key="2">
    <source>
        <dbReference type="Proteomes" id="UP000800038"/>
    </source>
</evidence>